<comment type="subunit">
    <text evidence="5">Part of the 50S ribosomal subunit; part of the 5S rRNA/L5/L18/L25 subcomplex. Contacts the 5S rRNA. Binds to the 5S rRNA independently of L5 and L18.</text>
</comment>
<evidence type="ECO:0000313" key="8">
    <source>
        <dbReference type="Proteomes" id="UP000295937"/>
    </source>
</evidence>
<dbReference type="FunFam" id="2.40.240.10:FF:000002">
    <property type="entry name" value="50S ribosomal protein L25"/>
    <property type="match status" value="1"/>
</dbReference>
<evidence type="ECO:0000256" key="4">
    <source>
        <dbReference type="ARBA" id="ARBA00023274"/>
    </source>
</evidence>
<reference evidence="7 8" key="1">
    <citation type="journal article" date="2018" name="Genome Biol. Evol.">
        <title>Cladogenesis and Genomic Streamlining in Extracellular Endosymbionts of Tropical Stink Bugs.</title>
        <authorList>
            <person name="Otero-Bravo A."/>
            <person name="Goffredi S."/>
            <person name="Sabree Z.L."/>
        </authorList>
    </citation>
    <scope>NUCLEOTIDE SEQUENCE [LARGE SCALE GENOMIC DNA]</scope>
    <source>
        <strain evidence="7 8">SoEO</strain>
    </source>
</reference>
<dbReference type="Proteomes" id="UP000295937">
    <property type="component" value="Unassembled WGS sequence"/>
</dbReference>
<dbReference type="SUPFAM" id="SSF50715">
    <property type="entry name" value="Ribosomal protein L25-like"/>
    <property type="match status" value="1"/>
</dbReference>
<keyword evidence="1 5" id="KW-0699">rRNA-binding</keyword>
<evidence type="ECO:0000256" key="1">
    <source>
        <dbReference type="ARBA" id="ARBA00022730"/>
    </source>
</evidence>
<keyword evidence="3 5" id="KW-0689">Ribosomal protein</keyword>
<dbReference type="NCBIfam" id="NF004612">
    <property type="entry name" value="PRK05943.1"/>
    <property type="match status" value="1"/>
</dbReference>
<evidence type="ECO:0000259" key="6">
    <source>
        <dbReference type="Pfam" id="PF01386"/>
    </source>
</evidence>
<dbReference type="RefSeq" id="WP_136132301.1">
    <property type="nucleotide sequence ID" value="NZ_PDKR01000001.1"/>
</dbReference>
<protein>
    <recommendedName>
        <fullName evidence="5">Large ribosomal subunit protein bL25</fullName>
    </recommendedName>
</protein>
<comment type="similarity">
    <text evidence="5">Belongs to the bacterial ribosomal protein bL25 family.</text>
</comment>
<dbReference type="GO" id="GO:0003735">
    <property type="term" value="F:structural constituent of ribosome"/>
    <property type="evidence" value="ECO:0007669"/>
    <property type="project" value="InterPro"/>
</dbReference>
<evidence type="ECO:0000313" key="7">
    <source>
        <dbReference type="EMBL" id="PPI88875.1"/>
    </source>
</evidence>
<dbReference type="Pfam" id="PF01386">
    <property type="entry name" value="Ribosomal_L25p"/>
    <property type="match status" value="1"/>
</dbReference>
<name>A0A2P5T2Q7_9GAMM</name>
<accession>A0A2P5T2Q7</accession>
<dbReference type="AlphaFoldDB" id="A0A2P5T2Q7"/>
<dbReference type="GO" id="GO:0006412">
    <property type="term" value="P:translation"/>
    <property type="evidence" value="ECO:0007669"/>
    <property type="project" value="UniProtKB-UniRule"/>
</dbReference>
<dbReference type="HAMAP" id="MF_01336">
    <property type="entry name" value="Ribosomal_bL25"/>
    <property type="match status" value="1"/>
</dbReference>
<dbReference type="GO" id="GO:0022625">
    <property type="term" value="C:cytosolic large ribosomal subunit"/>
    <property type="evidence" value="ECO:0007669"/>
    <property type="project" value="TreeGrafter"/>
</dbReference>
<keyword evidence="4 5" id="KW-0687">Ribonucleoprotein</keyword>
<evidence type="ECO:0000256" key="5">
    <source>
        <dbReference type="HAMAP-Rule" id="MF_01336"/>
    </source>
</evidence>
<dbReference type="CDD" id="cd00495">
    <property type="entry name" value="Ribosomal_L25_TL5_CTC"/>
    <property type="match status" value="1"/>
</dbReference>
<dbReference type="OrthoDB" id="9806411at2"/>
<evidence type="ECO:0000256" key="3">
    <source>
        <dbReference type="ARBA" id="ARBA00022980"/>
    </source>
</evidence>
<evidence type="ECO:0000256" key="2">
    <source>
        <dbReference type="ARBA" id="ARBA00022884"/>
    </source>
</evidence>
<dbReference type="InterPro" id="IPR011035">
    <property type="entry name" value="Ribosomal_bL25/Gln-tRNA_synth"/>
</dbReference>
<proteinExistence type="inferred from homology"/>
<keyword evidence="2 5" id="KW-0694">RNA-binding</keyword>
<sequence length="95" mass="11081">MFTINAIERKDIGKGASRRLRNKTNYFPAVVYDNYGNNINISLDHNFTMNLQKNNGFYKETIILVLNGNEIKVKVKEIQRHAFKPKINHIDFVIV</sequence>
<gene>
    <name evidence="5" type="primary">rplY</name>
    <name evidence="7" type="ORF">CRV09_01025</name>
</gene>
<dbReference type="InterPro" id="IPR020056">
    <property type="entry name" value="Rbsml_bL25/Gln-tRNA_synth_N"/>
</dbReference>
<dbReference type="PANTHER" id="PTHR33284:SF1">
    <property type="entry name" value="RIBOSOMAL PROTEIN L25_GLN-TRNA SYNTHETASE, ANTI-CODON-BINDING DOMAIN-CONTAINING PROTEIN"/>
    <property type="match status" value="1"/>
</dbReference>
<dbReference type="InterPro" id="IPR029751">
    <property type="entry name" value="Ribosomal_L25_dom"/>
</dbReference>
<comment type="function">
    <text evidence="5">This is one of the proteins that binds to the 5S RNA in the ribosome where it forms part of the central protuberance.</text>
</comment>
<dbReference type="Gene3D" id="2.40.240.10">
    <property type="entry name" value="Ribosomal Protein L25, Chain P"/>
    <property type="match status" value="1"/>
</dbReference>
<dbReference type="InterPro" id="IPR020930">
    <property type="entry name" value="Ribosomal_uL5_bac-type"/>
</dbReference>
<comment type="caution">
    <text evidence="7">The sequence shown here is derived from an EMBL/GenBank/DDBJ whole genome shotgun (WGS) entry which is preliminary data.</text>
</comment>
<feature type="domain" description="Large ribosomal subunit protein bL25 L25" evidence="6">
    <location>
        <begin position="4"/>
        <end position="92"/>
    </location>
</feature>
<dbReference type="GO" id="GO:0008097">
    <property type="term" value="F:5S rRNA binding"/>
    <property type="evidence" value="ECO:0007669"/>
    <property type="project" value="InterPro"/>
</dbReference>
<dbReference type="PANTHER" id="PTHR33284">
    <property type="entry name" value="RIBOSOMAL PROTEIN L25/GLN-TRNA SYNTHETASE, ANTI-CODON-BINDING DOMAIN-CONTAINING PROTEIN"/>
    <property type="match status" value="1"/>
</dbReference>
<dbReference type="InterPro" id="IPR020055">
    <property type="entry name" value="Ribosomal_bL25_short"/>
</dbReference>
<organism evidence="7 8">
    <name type="scientific">Candidatus Pantoea edessiphila</name>
    <dbReference type="NCBI Taxonomy" id="2044610"/>
    <lineage>
        <taxon>Bacteria</taxon>
        <taxon>Pseudomonadati</taxon>
        <taxon>Pseudomonadota</taxon>
        <taxon>Gammaproteobacteria</taxon>
        <taxon>Enterobacterales</taxon>
        <taxon>Erwiniaceae</taxon>
        <taxon>Pantoea</taxon>
    </lineage>
</organism>
<dbReference type="EMBL" id="PDKR01000001">
    <property type="protein sequence ID" value="PPI88875.1"/>
    <property type="molecule type" value="Genomic_DNA"/>
</dbReference>